<dbReference type="OrthoDB" id="9799225at2"/>
<comment type="subcellular location">
    <subcellularLocation>
        <location evidence="1">Membrane</location>
        <topology evidence="1">Multi-pass membrane protein</topology>
    </subcellularLocation>
</comment>
<keyword evidence="4 6" id="KW-1133">Transmembrane helix</keyword>
<dbReference type="RefSeq" id="WP_121877254.1">
    <property type="nucleotide sequence ID" value="NZ_REFJ01000004.1"/>
</dbReference>
<protein>
    <submittedName>
        <fullName evidence="7">Putative PurR-regulated permease PerM</fullName>
    </submittedName>
</protein>
<evidence type="ECO:0000256" key="4">
    <source>
        <dbReference type="ARBA" id="ARBA00022989"/>
    </source>
</evidence>
<dbReference type="EMBL" id="REFJ01000004">
    <property type="protein sequence ID" value="RMA79500.1"/>
    <property type="molecule type" value="Genomic_DNA"/>
</dbReference>
<feature type="transmembrane region" description="Helical" evidence="6">
    <location>
        <begin position="35"/>
        <end position="50"/>
    </location>
</feature>
<feature type="transmembrane region" description="Helical" evidence="6">
    <location>
        <begin position="144"/>
        <end position="163"/>
    </location>
</feature>
<dbReference type="AlphaFoldDB" id="A0A3M0A408"/>
<dbReference type="GO" id="GO:0016020">
    <property type="term" value="C:membrane"/>
    <property type="evidence" value="ECO:0007669"/>
    <property type="project" value="UniProtKB-SubCell"/>
</dbReference>
<evidence type="ECO:0000313" key="8">
    <source>
        <dbReference type="Proteomes" id="UP000267187"/>
    </source>
</evidence>
<proteinExistence type="inferred from homology"/>
<name>A0A3M0A408_9GAMM</name>
<dbReference type="Proteomes" id="UP000267187">
    <property type="component" value="Unassembled WGS sequence"/>
</dbReference>
<evidence type="ECO:0000256" key="1">
    <source>
        <dbReference type="ARBA" id="ARBA00004141"/>
    </source>
</evidence>
<dbReference type="Pfam" id="PF01594">
    <property type="entry name" value="AI-2E_transport"/>
    <property type="match status" value="1"/>
</dbReference>
<evidence type="ECO:0000256" key="3">
    <source>
        <dbReference type="ARBA" id="ARBA00022692"/>
    </source>
</evidence>
<feature type="transmembrane region" description="Helical" evidence="6">
    <location>
        <begin position="263"/>
        <end position="281"/>
    </location>
</feature>
<feature type="transmembrane region" description="Helical" evidence="6">
    <location>
        <begin position="203"/>
        <end position="220"/>
    </location>
</feature>
<dbReference type="InterPro" id="IPR002549">
    <property type="entry name" value="AI-2E-like"/>
</dbReference>
<comment type="similarity">
    <text evidence="2">Belongs to the autoinducer-2 exporter (AI-2E) (TC 2.A.86) family.</text>
</comment>
<accession>A0A3M0A408</accession>
<dbReference type="PANTHER" id="PTHR21716">
    <property type="entry name" value="TRANSMEMBRANE PROTEIN"/>
    <property type="match status" value="1"/>
</dbReference>
<organism evidence="7 8">
    <name type="scientific">Umboniibacter marinipuniceus</name>
    <dbReference type="NCBI Taxonomy" id="569599"/>
    <lineage>
        <taxon>Bacteria</taxon>
        <taxon>Pseudomonadati</taxon>
        <taxon>Pseudomonadota</taxon>
        <taxon>Gammaproteobacteria</taxon>
        <taxon>Cellvibrionales</taxon>
        <taxon>Cellvibrionaceae</taxon>
        <taxon>Umboniibacter</taxon>
    </lineage>
</organism>
<feature type="transmembrane region" description="Helical" evidence="6">
    <location>
        <begin position="62"/>
        <end position="83"/>
    </location>
</feature>
<keyword evidence="3 6" id="KW-0812">Transmembrane</keyword>
<evidence type="ECO:0000256" key="2">
    <source>
        <dbReference type="ARBA" id="ARBA00009773"/>
    </source>
</evidence>
<comment type="caution">
    <text evidence="7">The sequence shown here is derived from an EMBL/GenBank/DDBJ whole genome shotgun (WGS) entry which is preliminary data.</text>
</comment>
<feature type="transmembrane region" description="Helical" evidence="6">
    <location>
        <begin position="226"/>
        <end position="256"/>
    </location>
</feature>
<keyword evidence="5 6" id="KW-0472">Membrane</keyword>
<gene>
    <name evidence="7" type="ORF">DFR27_1941</name>
</gene>
<feature type="transmembrane region" description="Helical" evidence="6">
    <location>
        <begin position="293"/>
        <end position="315"/>
    </location>
</feature>
<evidence type="ECO:0000256" key="5">
    <source>
        <dbReference type="ARBA" id="ARBA00023136"/>
    </source>
</evidence>
<sequence>MYANPLLRFLIGAAALVVAVAGLQAAQAALVPLLLSLFIAVLCGPMLFFLKQRKVPTGLSIFLIMCLVTAVLASISALVSGSVTKFISDLPFYQARLTEISTAFLAWAETMGSSMGIDVSTETLREQIDPSQLLGMVGNTLSSFGNLMTNTLLILVTVIFILSEMDSWKGKLKFIDKSSASGGVGDSISRIGETVVHYMTLKLWVSLATGIVIGLWLWIIGVDYPLLWALVAFLLNFIPNLGSILAAIPAVLLAMVQLGVGPAALTALGYVAVNMIMGNVIEPKIMGRGLNLSTLVVFLSLVLWGWILGPVGMFLSVPLTMAVKIALEHFPETRSIAIMLGGAVPEEELEPMSDDELSRIAGDGN</sequence>
<reference evidence="7 8" key="1">
    <citation type="submission" date="2018-10" db="EMBL/GenBank/DDBJ databases">
        <title>Genomic Encyclopedia of Type Strains, Phase IV (KMG-IV): sequencing the most valuable type-strain genomes for metagenomic binning, comparative biology and taxonomic classification.</title>
        <authorList>
            <person name="Goeker M."/>
        </authorList>
    </citation>
    <scope>NUCLEOTIDE SEQUENCE [LARGE SCALE GENOMIC DNA]</scope>
    <source>
        <strain evidence="7 8">DSM 25080</strain>
    </source>
</reference>
<dbReference type="PANTHER" id="PTHR21716:SF64">
    <property type="entry name" value="AI-2 TRANSPORT PROTEIN TQSA"/>
    <property type="match status" value="1"/>
</dbReference>
<keyword evidence="8" id="KW-1185">Reference proteome</keyword>
<evidence type="ECO:0000256" key="6">
    <source>
        <dbReference type="SAM" id="Phobius"/>
    </source>
</evidence>
<evidence type="ECO:0000313" key="7">
    <source>
        <dbReference type="EMBL" id="RMA79500.1"/>
    </source>
</evidence>
<dbReference type="GO" id="GO:0055085">
    <property type="term" value="P:transmembrane transport"/>
    <property type="evidence" value="ECO:0007669"/>
    <property type="project" value="TreeGrafter"/>
</dbReference>